<dbReference type="GO" id="GO:0003677">
    <property type="term" value="F:DNA binding"/>
    <property type="evidence" value="ECO:0007669"/>
    <property type="project" value="UniProtKB-UniRule"/>
</dbReference>
<dbReference type="Proteomes" id="UP000027987">
    <property type="component" value="Chromosome"/>
</dbReference>
<evidence type="ECO:0000313" key="7">
    <source>
        <dbReference type="Proteomes" id="UP000027987"/>
    </source>
</evidence>
<dbReference type="InterPro" id="IPR001647">
    <property type="entry name" value="HTH_TetR"/>
</dbReference>
<feature type="domain" description="HTH tetR-type" evidence="5">
    <location>
        <begin position="4"/>
        <end position="64"/>
    </location>
</feature>
<organism evidence="6 7">
    <name type="scientific">Dyella japonica A8</name>
    <dbReference type="NCBI Taxonomy" id="1217721"/>
    <lineage>
        <taxon>Bacteria</taxon>
        <taxon>Pseudomonadati</taxon>
        <taxon>Pseudomonadota</taxon>
        <taxon>Gammaproteobacteria</taxon>
        <taxon>Lysobacterales</taxon>
        <taxon>Rhodanobacteraceae</taxon>
        <taxon>Dyella</taxon>
    </lineage>
</organism>
<dbReference type="AlphaFoldDB" id="A0A075JXC8"/>
<dbReference type="Gene3D" id="1.10.357.10">
    <property type="entry name" value="Tetracycline Repressor, domain 2"/>
    <property type="match status" value="1"/>
</dbReference>
<dbReference type="KEGG" id="dja:HY57_02005"/>
<evidence type="ECO:0000256" key="4">
    <source>
        <dbReference type="PROSITE-ProRule" id="PRU00335"/>
    </source>
</evidence>
<dbReference type="PANTHER" id="PTHR47506">
    <property type="entry name" value="TRANSCRIPTIONAL REGULATORY PROTEIN"/>
    <property type="match status" value="1"/>
</dbReference>
<keyword evidence="7" id="KW-1185">Reference proteome</keyword>
<dbReference type="RefSeq" id="WP_019464412.1">
    <property type="nucleotide sequence ID" value="NZ_ALOY01000124.1"/>
</dbReference>
<dbReference type="SUPFAM" id="SSF46689">
    <property type="entry name" value="Homeodomain-like"/>
    <property type="match status" value="1"/>
</dbReference>
<dbReference type="InterPro" id="IPR036271">
    <property type="entry name" value="Tet_transcr_reg_TetR-rel_C_sf"/>
</dbReference>
<dbReference type="InterPro" id="IPR054156">
    <property type="entry name" value="YxaF_TetR_C"/>
</dbReference>
<dbReference type="Pfam" id="PF21993">
    <property type="entry name" value="TetR_C_13_2"/>
    <property type="match status" value="1"/>
</dbReference>
<evidence type="ECO:0000256" key="1">
    <source>
        <dbReference type="ARBA" id="ARBA00023015"/>
    </source>
</evidence>
<proteinExistence type="predicted"/>
<dbReference type="PATRIC" id="fig|1217721.7.peg.424"/>
<evidence type="ECO:0000256" key="2">
    <source>
        <dbReference type="ARBA" id="ARBA00023125"/>
    </source>
</evidence>
<dbReference type="STRING" id="1217721.HY57_02005"/>
<dbReference type="InterPro" id="IPR009057">
    <property type="entry name" value="Homeodomain-like_sf"/>
</dbReference>
<sequence length="203" mass="22941">MTASSTRQRIVDTADRLFYEHGFEHTSFATIAAEVGISRGNFYHHFKTKDEILDAVIASRLSATREMLAEWEAASVDPLGRVRQFVEIVIRNAADIELHGCPVGTLTTELSKLDHPARAQAVAVFALFRDWLIVQFGRLGRARDAEDLALHVLMFSQGTATVSSAFRDRAWVRREVARFEQWLATEVFTTKRPSAPQVRPRRS</sequence>
<reference evidence="6 7" key="1">
    <citation type="submission" date="2014-07" db="EMBL/GenBank/DDBJ databases">
        <title>Complete Genome Sequence of Dyella japonica Strain A8 Isolated from Malaysian Tropical Soil.</title>
        <authorList>
            <person name="Hui R.K.H."/>
            <person name="Chen J.-W."/>
            <person name="Chan K.-G."/>
            <person name="Leung F.C.C."/>
        </authorList>
    </citation>
    <scope>NUCLEOTIDE SEQUENCE [LARGE SCALE GENOMIC DNA]</scope>
    <source>
        <strain evidence="6 7">A8</strain>
    </source>
</reference>
<dbReference type="PANTHER" id="PTHR47506:SF1">
    <property type="entry name" value="HTH-TYPE TRANSCRIPTIONAL REGULATOR YJDC"/>
    <property type="match status" value="1"/>
</dbReference>
<evidence type="ECO:0000256" key="3">
    <source>
        <dbReference type="ARBA" id="ARBA00023163"/>
    </source>
</evidence>
<gene>
    <name evidence="6" type="ORF">HY57_02005</name>
</gene>
<dbReference type="SUPFAM" id="SSF48498">
    <property type="entry name" value="Tetracyclin repressor-like, C-terminal domain"/>
    <property type="match status" value="1"/>
</dbReference>
<dbReference type="PROSITE" id="PS50977">
    <property type="entry name" value="HTH_TETR_2"/>
    <property type="match status" value="1"/>
</dbReference>
<dbReference type="HOGENOM" id="CLU_069356_28_1_6"/>
<evidence type="ECO:0000259" key="5">
    <source>
        <dbReference type="PROSITE" id="PS50977"/>
    </source>
</evidence>
<evidence type="ECO:0000313" key="6">
    <source>
        <dbReference type="EMBL" id="AIF46112.1"/>
    </source>
</evidence>
<name>A0A075JXC8_9GAMM</name>
<protein>
    <submittedName>
        <fullName evidence="6">Transcriptional regulator</fullName>
    </submittedName>
</protein>
<dbReference type="EMBL" id="CP008884">
    <property type="protein sequence ID" value="AIF46112.1"/>
    <property type="molecule type" value="Genomic_DNA"/>
</dbReference>
<dbReference type="OrthoDB" id="9798857at2"/>
<accession>A0A075JXC8</accession>
<keyword evidence="2 4" id="KW-0238">DNA-binding</keyword>
<keyword evidence="1" id="KW-0805">Transcription regulation</keyword>
<feature type="DNA-binding region" description="H-T-H motif" evidence="4">
    <location>
        <begin position="27"/>
        <end position="46"/>
    </location>
</feature>
<keyword evidence="3" id="KW-0804">Transcription</keyword>
<dbReference type="PRINTS" id="PR00455">
    <property type="entry name" value="HTHTETR"/>
</dbReference>
<dbReference type="Pfam" id="PF00440">
    <property type="entry name" value="TetR_N"/>
    <property type="match status" value="1"/>
</dbReference>